<organism evidence="6 7">
    <name type="scientific">Caenorhabditis auriculariae</name>
    <dbReference type="NCBI Taxonomy" id="2777116"/>
    <lineage>
        <taxon>Eukaryota</taxon>
        <taxon>Metazoa</taxon>
        <taxon>Ecdysozoa</taxon>
        <taxon>Nematoda</taxon>
        <taxon>Chromadorea</taxon>
        <taxon>Rhabditida</taxon>
        <taxon>Rhabditina</taxon>
        <taxon>Rhabditomorpha</taxon>
        <taxon>Rhabditoidea</taxon>
        <taxon>Rhabditidae</taxon>
        <taxon>Peloderinae</taxon>
        <taxon>Caenorhabditis</taxon>
    </lineage>
</organism>
<evidence type="ECO:0000256" key="4">
    <source>
        <dbReference type="ARBA" id="ARBA00022927"/>
    </source>
</evidence>
<dbReference type="InterPro" id="IPR001180">
    <property type="entry name" value="CNH_dom"/>
</dbReference>
<proteinExistence type="predicted"/>
<keyword evidence="3" id="KW-0963">Cytoplasm</keyword>
<evidence type="ECO:0000259" key="5">
    <source>
        <dbReference type="PROSITE" id="PS50219"/>
    </source>
</evidence>
<dbReference type="GO" id="GO:0034058">
    <property type="term" value="P:endosomal vesicle fusion"/>
    <property type="evidence" value="ECO:0007669"/>
    <property type="project" value="TreeGrafter"/>
</dbReference>
<comment type="caution">
    <text evidence="6">The sequence shown here is derived from an EMBL/GenBank/DDBJ whole genome shotgun (WGS) entry which is preliminary data.</text>
</comment>
<dbReference type="InterPro" id="IPR032914">
    <property type="entry name" value="Vam6/VPS39/TRAP1"/>
</dbReference>
<keyword evidence="7" id="KW-1185">Reference proteome</keyword>
<dbReference type="Pfam" id="PF00780">
    <property type="entry name" value="CNH"/>
    <property type="match status" value="1"/>
</dbReference>
<dbReference type="GO" id="GO:0016020">
    <property type="term" value="C:membrane"/>
    <property type="evidence" value="ECO:0007669"/>
    <property type="project" value="TreeGrafter"/>
</dbReference>
<dbReference type="PANTHER" id="PTHR12894">
    <property type="entry name" value="CNH DOMAIN CONTAINING"/>
    <property type="match status" value="1"/>
</dbReference>
<dbReference type="GO" id="GO:0015031">
    <property type="term" value="P:protein transport"/>
    <property type="evidence" value="ECO:0007669"/>
    <property type="project" value="UniProtKB-KW"/>
</dbReference>
<gene>
    <name evidence="6" type="ORF">CAUJ_LOCUS4899</name>
</gene>
<name>A0A8S1H6K6_9PELO</name>
<evidence type="ECO:0000313" key="7">
    <source>
        <dbReference type="Proteomes" id="UP000835052"/>
    </source>
</evidence>
<sequence length="809" mass="90401">MASDEDGQFDVVLINELGPKLGRGEKLTSLTGGTDVLYVGTSSGRIIELKSVNGQVKARDWVKESGGFISQLAYDSSIPSLLCVFDGHFLEVDVSREPFQVIDPPFKQRISKFSIDSNPNTQQDGILKIAFVLQKRIHLYAKKKRDWKKVHETAVEEEIKDLVFSGQNLCFSTASEYYVYNITKKNLIMVLPADSNSLLMNISAIGTNEFAIGSGDLAIFIDGQGMATKPPLSLYRGQHTERVMSVFKSPHVFFLGKDSLEIADADTGNRNQLVLNLTQKLHNIAEIEGEVYAINSVNVFGVRTSNEIQAIWNNMSSTELEAELKNMSDLYKSSPDEKTVFQMASVHGILGIRAISEGKWEDAFRHLEASDKSVQEVLSHFDVEDVATSSGYKEKLFFHDYLGHVLKNEEIPDELRKYLKATYLKMVFDNSQYSTWSPEQHLKRAEILEENGNIHLAAPHFLSGEPEDAQKAAEIWQSLIEKKSEDVSVTVKNIIECLTWPKNKSNVKPVLKMLVASDGAQELLKLVNYSSKEFRRQNEIMGIAVALEYLDMDALKAAGSFTSKLHRVILQLIEEIIPNDDEEGKNEGKIELRSALLQVVSENSPVLDEIKKQLSKEKSEFEIELSLINSKINLDDARKLVQTLIKLGDLKNAGMYCELNFANKSELVVELAKACSANKISPPLIEETLQTVMNNVAPKDAKDSHQWLHVWQQLPPGLKLKEVSNNLLRSLELSRDMLSRVKLADAAQKAKKGNPNGDESKAASKMKLIPESAHCSECARPLDFDCGTIAIRPNGDVCHFDCVRRLGIV</sequence>
<evidence type="ECO:0000256" key="3">
    <source>
        <dbReference type="ARBA" id="ARBA00022490"/>
    </source>
</evidence>
<dbReference type="SUPFAM" id="SSF50978">
    <property type="entry name" value="WD40 repeat-like"/>
    <property type="match status" value="1"/>
</dbReference>
<keyword evidence="4" id="KW-0653">Protein transport</keyword>
<dbReference type="GO" id="GO:0005737">
    <property type="term" value="C:cytoplasm"/>
    <property type="evidence" value="ECO:0007669"/>
    <property type="project" value="UniProtKB-SubCell"/>
</dbReference>
<dbReference type="EMBL" id="CAJGYM010000009">
    <property type="protein sequence ID" value="CAD6188980.1"/>
    <property type="molecule type" value="Genomic_DNA"/>
</dbReference>
<dbReference type="OrthoDB" id="10258882at2759"/>
<evidence type="ECO:0000313" key="6">
    <source>
        <dbReference type="EMBL" id="CAD6188980.1"/>
    </source>
</evidence>
<reference evidence="6" key="1">
    <citation type="submission" date="2020-10" db="EMBL/GenBank/DDBJ databases">
        <authorList>
            <person name="Kikuchi T."/>
        </authorList>
    </citation>
    <scope>NUCLEOTIDE SEQUENCE</scope>
    <source>
        <strain evidence="6">NKZ352</strain>
    </source>
</reference>
<dbReference type="PROSITE" id="PS50219">
    <property type="entry name" value="CNH"/>
    <property type="match status" value="1"/>
</dbReference>
<dbReference type="AlphaFoldDB" id="A0A8S1H6K6"/>
<accession>A0A8S1H6K6</accession>
<protein>
    <recommendedName>
        <fullName evidence="5">CNH domain-containing protein</fullName>
    </recommendedName>
</protein>
<dbReference type="InterPro" id="IPR036322">
    <property type="entry name" value="WD40_repeat_dom_sf"/>
</dbReference>
<evidence type="ECO:0000256" key="1">
    <source>
        <dbReference type="ARBA" id="ARBA00004496"/>
    </source>
</evidence>
<dbReference type="GO" id="GO:0006914">
    <property type="term" value="P:autophagy"/>
    <property type="evidence" value="ECO:0007669"/>
    <property type="project" value="TreeGrafter"/>
</dbReference>
<feature type="domain" description="CNH" evidence="5">
    <location>
        <begin position="24"/>
        <end position="289"/>
    </location>
</feature>
<keyword evidence="2" id="KW-0813">Transport</keyword>
<dbReference type="PANTHER" id="PTHR12894:SF27">
    <property type="entry name" value="TRANSFORMING GROWTH FACTOR-BETA RECEPTOR-ASSOCIATED PROTEIN 1"/>
    <property type="match status" value="1"/>
</dbReference>
<comment type="subcellular location">
    <subcellularLocation>
        <location evidence="1">Cytoplasm</location>
    </subcellularLocation>
</comment>
<evidence type="ECO:0000256" key="2">
    <source>
        <dbReference type="ARBA" id="ARBA00022448"/>
    </source>
</evidence>
<dbReference type="Proteomes" id="UP000835052">
    <property type="component" value="Unassembled WGS sequence"/>
</dbReference>